<proteinExistence type="predicted"/>
<gene>
    <name evidence="1" type="ORF">BSL82_07365</name>
</gene>
<dbReference type="Gene3D" id="3.40.50.300">
    <property type="entry name" value="P-loop containing nucleotide triphosphate hydrolases"/>
    <property type="match status" value="1"/>
</dbReference>
<dbReference type="PANTHER" id="PTHR39206:SF1">
    <property type="entry name" value="SLL8004 PROTEIN"/>
    <property type="match status" value="1"/>
</dbReference>
<keyword evidence="2" id="KW-1185">Reference proteome</keyword>
<evidence type="ECO:0000313" key="2">
    <source>
        <dbReference type="Proteomes" id="UP000182063"/>
    </source>
</evidence>
<sequence length="203" mass="22699">MVSNHFDRPTLWIFAGPNGSGKSTVYSDAFLQDFDGSIWIINPDLLTTEIKEMEGLEQQAANLAAVQRIEAWLHASLGVRRSVGVETVLSTPKYRKLVEKARNLGFSVRLVYVVLKSAELQMERIRIRVAKGGHDVPEDKVFGRRKRSFEQLQWFLDQADRVDMFDNSGAAPRRIGEKQDDGTIIVDPSAPGDLIEALQAGTD</sequence>
<protein>
    <recommendedName>
        <fullName evidence="3">UDP-N-acetylglucosamine kinase</fullName>
    </recommendedName>
</protein>
<dbReference type="InterPro" id="IPR027417">
    <property type="entry name" value="P-loop_NTPase"/>
</dbReference>
<dbReference type="PANTHER" id="PTHR39206">
    <property type="entry name" value="SLL8004 PROTEIN"/>
    <property type="match status" value="1"/>
</dbReference>
<organism evidence="1 2">
    <name type="scientific">Tardibacter chloracetimidivorans</name>
    <dbReference type="NCBI Taxonomy" id="1921510"/>
    <lineage>
        <taxon>Bacteria</taxon>
        <taxon>Pseudomonadati</taxon>
        <taxon>Pseudomonadota</taxon>
        <taxon>Alphaproteobacteria</taxon>
        <taxon>Sphingomonadales</taxon>
        <taxon>Sphingomonadaceae</taxon>
        <taxon>Tardibacter</taxon>
    </lineage>
</organism>
<dbReference type="KEGG" id="sphj:BSL82_07365"/>
<dbReference type="STRING" id="1921510.BSL82_07365"/>
<dbReference type="EMBL" id="CP018221">
    <property type="protein sequence ID" value="API59148.1"/>
    <property type="molecule type" value="Genomic_DNA"/>
</dbReference>
<reference evidence="2" key="1">
    <citation type="submission" date="2016-11" db="EMBL/GenBank/DDBJ databases">
        <title>Complete Genome Sequence of alachlor-degrading Sphingomonas sp. strain JJ-A5.</title>
        <authorList>
            <person name="Lee H."/>
            <person name="Ka J.-O."/>
        </authorList>
    </citation>
    <scope>NUCLEOTIDE SEQUENCE [LARGE SCALE GENOMIC DNA]</scope>
    <source>
        <strain evidence="2">JJ-A5</strain>
    </source>
</reference>
<dbReference type="Proteomes" id="UP000182063">
    <property type="component" value="Chromosome"/>
</dbReference>
<dbReference type="Pfam" id="PF13671">
    <property type="entry name" value="AAA_33"/>
    <property type="match status" value="1"/>
</dbReference>
<evidence type="ECO:0000313" key="1">
    <source>
        <dbReference type="EMBL" id="API59148.1"/>
    </source>
</evidence>
<name>A0A1L3ZU48_9SPHN</name>
<accession>A0A1L3ZU48</accession>
<dbReference type="SUPFAM" id="SSF52540">
    <property type="entry name" value="P-loop containing nucleoside triphosphate hydrolases"/>
    <property type="match status" value="1"/>
</dbReference>
<dbReference type="AlphaFoldDB" id="A0A1L3ZU48"/>
<evidence type="ECO:0008006" key="3">
    <source>
        <dbReference type="Google" id="ProtNLM"/>
    </source>
</evidence>